<proteinExistence type="predicted"/>
<name>J3JR65_9EUGL</name>
<reference evidence="1" key="1">
    <citation type="journal article" date="2013" name="J. Eukaryot. Microbiol.">
        <title>Tracing patterns of chloroplast evolution in euglenoids: contributions from Colacium vesiculosum and Strombomonas acuminata (Euglenophyta).</title>
        <authorList>
            <person name="Wiegert K.E."/>
            <person name="Bennett M.S."/>
            <person name="Triemer R.E."/>
        </authorList>
    </citation>
    <scope>NUCLEOTIDE SEQUENCE</scope>
</reference>
<dbReference type="EMBL" id="JN674637">
    <property type="protein sequence ID" value="AEW12999.1"/>
    <property type="molecule type" value="Genomic_DNA"/>
</dbReference>
<dbReference type="InterPro" id="IPR036643">
    <property type="entry name" value="RNApol_insert_sf"/>
</dbReference>
<dbReference type="SUPFAM" id="SSF56553">
    <property type="entry name" value="Insert subdomain of RNA polymerase alpha subunit"/>
    <property type="match status" value="1"/>
</dbReference>
<dbReference type="Gene3D" id="2.170.120.12">
    <property type="entry name" value="DNA-directed RNA polymerase, insert domain"/>
    <property type="match status" value="1"/>
</dbReference>
<dbReference type="AlphaFoldDB" id="J3JR65"/>
<geneLocation type="chloroplast" evidence="1"/>
<accession>J3JR65</accession>
<organism evidence="1">
    <name type="scientific">Strombomonas acuminata</name>
    <dbReference type="NCBI Taxonomy" id="201859"/>
    <lineage>
        <taxon>Eukaryota</taxon>
        <taxon>Discoba</taxon>
        <taxon>Euglenozoa</taxon>
        <taxon>Euglenida</taxon>
        <taxon>Spirocuta</taxon>
        <taxon>Euglenophyceae</taxon>
        <taxon>Euglenales</taxon>
        <taxon>Euglenaceae</taxon>
        <taxon>Strombomonas</taxon>
    </lineage>
</organism>
<protein>
    <submittedName>
        <fullName evidence="1">RNA polymerase alpha subunit</fullName>
    </submittedName>
</protein>
<keyword evidence="1" id="KW-0934">Plastid</keyword>
<evidence type="ECO:0000313" key="1">
    <source>
        <dbReference type="EMBL" id="AEW12999.1"/>
    </source>
</evidence>
<sequence length="161" mass="19230">MKMIKFCILKSKFSKEQHYTLFELKTKKEIGKSKVLLLNTIRRNLIKETVTNALFFVKDNRINSNYYHFINEDMSIEELNESVFEMTSNIKKINLKLKKETKQNTKSFAQIIIENKQEIRAQEVILPNNISLLNKEQYLFKKISNKVKLRIIIEIKVRIFL</sequence>
<gene>
    <name evidence="1" type="primary">rpoA</name>
</gene>
<keyword evidence="1" id="KW-0150">Chloroplast</keyword>